<name>A0A150HV10_9GAMM</name>
<dbReference type="EMBL" id="JRUE01000126">
    <property type="protein sequence ID" value="KXZ70435.1"/>
    <property type="molecule type" value="Genomic_DNA"/>
</dbReference>
<evidence type="ECO:0000313" key="3">
    <source>
        <dbReference type="Proteomes" id="UP000075680"/>
    </source>
</evidence>
<dbReference type="SUPFAM" id="SSF88697">
    <property type="entry name" value="PUA domain-like"/>
    <property type="match status" value="1"/>
</dbReference>
<accession>A0A137XNI4</accession>
<accession>A0A150HV10</accession>
<gene>
    <name evidence="2" type="ORF">AVENLUH5627_01369</name>
</gene>
<dbReference type="Gene3D" id="2.30.130.30">
    <property type="entry name" value="Hypothetical protein"/>
    <property type="match status" value="1"/>
</dbReference>
<dbReference type="Proteomes" id="UP000075680">
    <property type="component" value="Unassembled WGS sequence"/>
</dbReference>
<dbReference type="PATRIC" id="fig|52133.18.peg.1420"/>
<evidence type="ECO:0000259" key="1">
    <source>
        <dbReference type="Pfam" id="PF04266"/>
    </source>
</evidence>
<comment type="caution">
    <text evidence="2">The sequence shown here is derived from an EMBL/GenBank/DDBJ whole genome shotgun (WGS) entry which is preliminary data.</text>
</comment>
<dbReference type="RefSeq" id="WP_007478956.1">
    <property type="nucleotide sequence ID" value="NZ_CM125582.1"/>
</dbReference>
<dbReference type="Pfam" id="PF04266">
    <property type="entry name" value="ASCH"/>
    <property type="match status" value="1"/>
</dbReference>
<organism evidence="2 3">
    <name type="scientific">Acinetobacter venetianus</name>
    <dbReference type="NCBI Taxonomy" id="52133"/>
    <lineage>
        <taxon>Bacteria</taxon>
        <taxon>Pseudomonadati</taxon>
        <taxon>Pseudomonadota</taxon>
        <taxon>Gammaproteobacteria</taxon>
        <taxon>Moraxellales</taxon>
        <taxon>Moraxellaceae</taxon>
        <taxon>Acinetobacter</taxon>
    </lineage>
</organism>
<protein>
    <recommendedName>
        <fullName evidence="1">ASCH domain-containing protein</fullName>
    </recommendedName>
</protein>
<dbReference type="AlphaFoldDB" id="A0A150HV10"/>
<proteinExistence type="predicted"/>
<sequence length="119" mass="13427">MLKQYQALSIVAPNGGRIAQGLKTLEIRSWQPEYLPLKNLVIVENQSFLLADGEEEIGRAVALVDIESVHLWTKDEVNAACASSWAVGYFAWVISNVRPFSQPIETIAKRKLYRLELKL</sequence>
<dbReference type="InterPro" id="IPR015947">
    <property type="entry name" value="PUA-like_sf"/>
</dbReference>
<reference evidence="2 3" key="1">
    <citation type="journal article" date="2016" name="Sci. Rep.">
        <title>Genomic and phenotypic characterization of the species Acinetobacter venetianus.</title>
        <authorList>
            <person name="Fondi M."/>
            <person name="Maida I."/>
            <person name="Perrin E."/>
            <person name="Orlandini V."/>
            <person name="La Torre L."/>
            <person name="Bosi E."/>
            <person name="Negroni A."/>
            <person name="Zanaroli G."/>
            <person name="Fava F."/>
            <person name="Decorosi F."/>
            <person name="Giovannetti L."/>
            <person name="Viti C."/>
            <person name="Vaneechoutte M."/>
            <person name="Dijkshoorn L."/>
            <person name="Fani R."/>
        </authorList>
    </citation>
    <scope>NUCLEOTIDE SEQUENCE [LARGE SCALE GENOMIC DNA]</scope>
    <source>
        <strain evidence="2 3">LUH5627</strain>
    </source>
</reference>
<dbReference type="InterPro" id="IPR007374">
    <property type="entry name" value="ASCH_domain"/>
</dbReference>
<evidence type="ECO:0000313" key="2">
    <source>
        <dbReference type="EMBL" id="KXZ70435.1"/>
    </source>
</evidence>
<feature type="domain" description="ASCH" evidence="1">
    <location>
        <begin position="8"/>
        <end position="83"/>
    </location>
</feature>